<reference evidence="1 2" key="1">
    <citation type="submission" date="2019-05" db="EMBL/GenBank/DDBJ databases">
        <title>Another draft genome of Portunus trituberculatus and its Hox gene families provides insights of decapod evolution.</title>
        <authorList>
            <person name="Jeong J.-H."/>
            <person name="Song I."/>
            <person name="Kim S."/>
            <person name="Choi T."/>
            <person name="Kim D."/>
            <person name="Ryu S."/>
            <person name="Kim W."/>
        </authorList>
    </citation>
    <scope>NUCLEOTIDE SEQUENCE [LARGE SCALE GENOMIC DNA]</scope>
    <source>
        <tissue evidence="1">Muscle</tissue>
    </source>
</reference>
<organism evidence="1 2">
    <name type="scientific">Portunus trituberculatus</name>
    <name type="common">Swimming crab</name>
    <name type="synonym">Neptunus trituberculatus</name>
    <dbReference type="NCBI Taxonomy" id="210409"/>
    <lineage>
        <taxon>Eukaryota</taxon>
        <taxon>Metazoa</taxon>
        <taxon>Ecdysozoa</taxon>
        <taxon>Arthropoda</taxon>
        <taxon>Crustacea</taxon>
        <taxon>Multicrustacea</taxon>
        <taxon>Malacostraca</taxon>
        <taxon>Eumalacostraca</taxon>
        <taxon>Eucarida</taxon>
        <taxon>Decapoda</taxon>
        <taxon>Pleocyemata</taxon>
        <taxon>Brachyura</taxon>
        <taxon>Eubrachyura</taxon>
        <taxon>Portunoidea</taxon>
        <taxon>Portunidae</taxon>
        <taxon>Portuninae</taxon>
        <taxon>Portunus</taxon>
    </lineage>
</organism>
<dbReference type="Proteomes" id="UP000324222">
    <property type="component" value="Unassembled WGS sequence"/>
</dbReference>
<keyword evidence="2" id="KW-1185">Reference proteome</keyword>
<accession>A0A5B7KAM9</accession>
<dbReference type="EMBL" id="VSRR010148811">
    <property type="protein sequence ID" value="MPD05991.1"/>
    <property type="molecule type" value="Genomic_DNA"/>
</dbReference>
<dbReference type="OrthoDB" id="2914378at2759"/>
<sequence>MLKNHDKKKCLSTEGVKGNTIIAAKSSTPSLTHLSLSLPQVHMENQETHKFLRKHKAGIRLEEVRKPDSNYKRPKGFDNIPQAINEQRKKAPPVPVQKLMWGLK</sequence>
<evidence type="ECO:0000313" key="1">
    <source>
        <dbReference type="EMBL" id="MPD05991.1"/>
    </source>
</evidence>
<comment type="caution">
    <text evidence="1">The sequence shown here is derived from an EMBL/GenBank/DDBJ whole genome shotgun (WGS) entry which is preliminary data.</text>
</comment>
<name>A0A5B7KAM9_PORTR</name>
<evidence type="ECO:0000313" key="2">
    <source>
        <dbReference type="Proteomes" id="UP000324222"/>
    </source>
</evidence>
<dbReference type="AlphaFoldDB" id="A0A5B7KAM9"/>
<proteinExistence type="predicted"/>
<protein>
    <submittedName>
        <fullName evidence="1">Uncharacterized protein</fullName>
    </submittedName>
</protein>
<gene>
    <name evidence="1" type="ORF">E2C01_101767</name>
</gene>